<feature type="transmembrane region" description="Helical" evidence="1">
    <location>
        <begin position="56"/>
        <end position="79"/>
    </location>
</feature>
<organism evidence="3 4">
    <name type="scientific">Moheibacter stercoris</name>
    <dbReference type="NCBI Taxonomy" id="1628251"/>
    <lineage>
        <taxon>Bacteria</taxon>
        <taxon>Pseudomonadati</taxon>
        <taxon>Bacteroidota</taxon>
        <taxon>Flavobacteriia</taxon>
        <taxon>Flavobacteriales</taxon>
        <taxon>Weeksellaceae</taxon>
        <taxon>Moheibacter</taxon>
    </lineage>
</organism>
<keyword evidence="1" id="KW-0812">Transmembrane</keyword>
<keyword evidence="1" id="KW-0472">Membrane</keyword>
<gene>
    <name evidence="3" type="ORF">ABID46_000412</name>
</gene>
<dbReference type="PANTHER" id="PTHR36834">
    <property type="entry name" value="MEMBRANE PROTEIN-RELATED"/>
    <property type="match status" value="1"/>
</dbReference>
<evidence type="ECO:0000313" key="3">
    <source>
        <dbReference type="EMBL" id="MET3730853.1"/>
    </source>
</evidence>
<feature type="domain" description="VanZ-like" evidence="2">
    <location>
        <begin position="13"/>
        <end position="132"/>
    </location>
</feature>
<comment type="caution">
    <text evidence="3">The sequence shown here is derived from an EMBL/GenBank/DDBJ whole genome shotgun (WGS) entry which is preliminary data.</text>
</comment>
<dbReference type="Pfam" id="PF04892">
    <property type="entry name" value="VanZ"/>
    <property type="match status" value="1"/>
</dbReference>
<evidence type="ECO:0000313" key="4">
    <source>
        <dbReference type="Proteomes" id="UP001549146"/>
    </source>
</evidence>
<keyword evidence="1" id="KW-1133">Transmembrane helix</keyword>
<feature type="transmembrane region" description="Helical" evidence="1">
    <location>
        <begin position="117"/>
        <end position="135"/>
    </location>
</feature>
<dbReference type="InterPro" id="IPR006976">
    <property type="entry name" value="VanZ-like"/>
</dbReference>
<keyword evidence="4" id="KW-1185">Reference proteome</keyword>
<reference evidence="3 4" key="1">
    <citation type="submission" date="2024-06" db="EMBL/GenBank/DDBJ databases">
        <title>Genomic Encyclopedia of Type Strains, Phase IV (KMG-IV): sequencing the most valuable type-strain genomes for metagenomic binning, comparative biology and taxonomic classification.</title>
        <authorList>
            <person name="Goeker M."/>
        </authorList>
    </citation>
    <scope>NUCLEOTIDE SEQUENCE [LARGE SCALE GENOMIC DNA]</scope>
    <source>
        <strain evidence="3 4">DSM 29388</strain>
    </source>
</reference>
<feature type="transmembrane region" description="Helical" evidence="1">
    <location>
        <begin position="91"/>
        <end position="111"/>
    </location>
</feature>
<feature type="transmembrane region" description="Helical" evidence="1">
    <location>
        <begin position="12"/>
        <end position="32"/>
    </location>
</feature>
<dbReference type="InterPro" id="IPR053150">
    <property type="entry name" value="Teicoplanin_resist-assoc"/>
</dbReference>
<evidence type="ECO:0000256" key="1">
    <source>
        <dbReference type="SAM" id="Phobius"/>
    </source>
</evidence>
<dbReference type="Proteomes" id="UP001549146">
    <property type="component" value="Unassembled WGS sequence"/>
</dbReference>
<dbReference type="RefSeq" id="WP_354506474.1">
    <property type="nucleotide sequence ID" value="NZ_JBEPMO010000002.1"/>
</dbReference>
<protein>
    <submittedName>
        <fullName evidence="3">Glycopeptide antibiotics resistance protein</fullName>
    </submittedName>
</protein>
<sequence>MRRISPKELRIVFAFYSLGLIYLMLFGFGRMADDFKQIQLIPFKTIGDFIFLQNGFYHFFINIICNIVLFIPFGFLGLISPKLQSLKWNLIYFWIGLILMEFLQYITGRGIADVDDFILNSIGVILGNFLMRSKFFQAQIFKFPQD</sequence>
<proteinExistence type="predicted"/>
<evidence type="ECO:0000259" key="2">
    <source>
        <dbReference type="Pfam" id="PF04892"/>
    </source>
</evidence>
<dbReference type="EMBL" id="JBEPMO010000002">
    <property type="protein sequence ID" value="MET3730853.1"/>
    <property type="molecule type" value="Genomic_DNA"/>
</dbReference>
<name>A0ABV2LQL2_9FLAO</name>
<accession>A0ABV2LQL2</accession>
<dbReference type="PANTHER" id="PTHR36834:SF2">
    <property type="entry name" value="MEMBRANE PROTEIN"/>
    <property type="match status" value="1"/>
</dbReference>